<keyword evidence="1" id="KW-1133">Transmembrane helix</keyword>
<reference evidence="2 3" key="1">
    <citation type="submission" date="2023-10" db="EMBL/GenBank/DDBJ databases">
        <title>Microbacterium xanthum sp. nov., isolated from seaweed.</title>
        <authorList>
            <person name="Lee S.D."/>
        </authorList>
    </citation>
    <scope>NUCLEOTIDE SEQUENCE [LARGE SCALE GENOMIC DNA]</scope>
    <source>
        <strain evidence="2 3">KCTC 19124</strain>
    </source>
</reference>
<comment type="caution">
    <text evidence="2">The sequence shown here is derived from an EMBL/GenBank/DDBJ whole genome shotgun (WGS) entry which is preliminary data.</text>
</comment>
<feature type="transmembrane region" description="Helical" evidence="1">
    <location>
        <begin position="29"/>
        <end position="52"/>
    </location>
</feature>
<keyword evidence="1" id="KW-0812">Transmembrane</keyword>
<accession>A0ABU5N7B8</accession>
<evidence type="ECO:0000313" key="3">
    <source>
        <dbReference type="Proteomes" id="UP001291912"/>
    </source>
</evidence>
<keyword evidence="3" id="KW-1185">Reference proteome</keyword>
<dbReference type="EMBL" id="JAWJYN010000002">
    <property type="protein sequence ID" value="MDZ8161942.1"/>
    <property type="molecule type" value="Genomic_DNA"/>
</dbReference>
<feature type="transmembrane region" description="Helical" evidence="1">
    <location>
        <begin position="58"/>
        <end position="78"/>
    </location>
</feature>
<feature type="transmembrane region" description="Helical" evidence="1">
    <location>
        <begin position="6"/>
        <end position="22"/>
    </location>
</feature>
<evidence type="ECO:0000313" key="2">
    <source>
        <dbReference type="EMBL" id="MDZ8161942.1"/>
    </source>
</evidence>
<organism evidence="2 3">
    <name type="scientific">Microbacterium aquimaris</name>
    <dbReference type="NCBI Taxonomy" id="459816"/>
    <lineage>
        <taxon>Bacteria</taxon>
        <taxon>Bacillati</taxon>
        <taxon>Actinomycetota</taxon>
        <taxon>Actinomycetes</taxon>
        <taxon>Micrococcales</taxon>
        <taxon>Microbacteriaceae</taxon>
        <taxon>Microbacterium</taxon>
    </lineage>
</organism>
<dbReference type="RefSeq" id="WP_194424446.1">
    <property type="nucleotide sequence ID" value="NZ_BAAAPT010000002.1"/>
</dbReference>
<keyword evidence="1" id="KW-0472">Membrane</keyword>
<protein>
    <submittedName>
        <fullName evidence="2">Uncharacterized protein</fullName>
    </submittedName>
</protein>
<gene>
    <name evidence="2" type="ORF">R2Q92_08805</name>
</gene>
<name>A0ABU5N7B8_9MICO</name>
<evidence type="ECO:0000256" key="1">
    <source>
        <dbReference type="SAM" id="Phobius"/>
    </source>
</evidence>
<sequence>MQILIALILGAVIGIAAHFQVHHRETRGAAVIPMLGTVSAGIAWLALTWAGIGIDTPWPWLSAVIVPAAVCWPAALALTKIRLARDAREKTALGIG</sequence>
<proteinExistence type="predicted"/>
<dbReference type="Proteomes" id="UP001291912">
    <property type="component" value="Unassembled WGS sequence"/>
</dbReference>